<feature type="compositionally biased region" description="Basic residues" evidence="1">
    <location>
        <begin position="208"/>
        <end position="220"/>
    </location>
</feature>
<evidence type="ECO:0000313" key="2">
    <source>
        <dbReference type="EMBL" id="KAJ6811647.1"/>
    </source>
</evidence>
<dbReference type="PANTHER" id="PTHR36407">
    <property type="entry name" value="MEDIATOR-ASSOCIATED PROTEIN 2"/>
    <property type="match status" value="1"/>
</dbReference>
<reference evidence="2" key="2">
    <citation type="submission" date="2023-04" db="EMBL/GenBank/DDBJ databases">
        <authorList>
            <person name="Bruccoleri R.E."/>
            <person name="Oakeley E.J."/>
            <person name="Faust A.-M."/>
            <person name="Dessus-Babus S."/>
            <person name="Altorfer M."/>
            <person name="Burckhardt D."/>
            <person name="Oertli M."/>
            <person name="Naumann U."/>
            <person name="Petersen F."/>
            <person name="Wong J."/>
        </authorList>
    </citation>
    <scope>NUCLEOTIDE SEQUENCE</scope>
    <source>
        <strain evidence="2">GSM-AAB239-AS_SAM_17_03QT</strain>
        <tissue evidence="2">Leaf</tissue>
    </source>
</reference>
<dbReference type="PANTHER" id="PTHR36407:SF1">
    <property type="entry name" value="MEDIATOR-ASSOCIATED PROTEIN 2"/>
    <property type="match status" value="1"/>
</dbReference>
<evidence type="ECO:0000256" key="1">
    <source>
        <dbReference type="SAM" id="MobiDB-lite"/>
    </source>
</evidence>
<organism evidence="2 3">
    <name type="scientific">Iris pallida</name>
    <name type="common">Sweet iris</name>
    <dbReference type="NCBI Taxonomy" id="29817"/>
    <lineage>
        <taxon>Eukaryota</taxon>
        <taxon>Viridiplantae</taxon>
        <taxon>Streptophyta</taxon>
        <taxon>Embryophyta</taxon>
        <taxon>Tracheophyta</taxon>
        <taxon>Spermatophyta</taxon>
        <taxon>Magnoliopsida</taxon>
        <taxon>Liliopsida</taxon>
        <taxon>Asparagales</taxon>
        <taxon>Iridaceae</taxon>
        <taxon>Iridoideae</taxon>
        <taxon>Irideae</taxon>
        <taxon>Iris</taxon>
    </lineage>
</organism>
<feature type="compositionally biased region" description="Low complexity" evidence="1">
    <location>
        <begin position="129"/>
        <end position="142"/>
    </location>
</feature>
<reference evidence="2" key="1">
    <citation type="journal article" date="2023" name="GigaByte">
        <title>Genome assembly of the bearded iris, Iris pallida Lam.</title>
        <authorList>
            <person name="Bruccoleri R.E."/>
            <person name="Oakeley E.J."/>
            <person name="Faust A.M.E."/>
            <person name="Altorfer M."/>
            <person name="Dessus-Babus S."/>
            <person name="Burckhardt D."/>
            <person name="Oertli M."/>
            <person name="Naumann U."/>
            <person name="Petersen F."/>
            <person name="Wong J."/>
        </authorList>
    </citation>
    <scope>NUCLEOTIDE SEQUENCE</scope>
    <source>
        <strain evidence="2">GSM-AAB239-AS_SAM_17_03QT</strain>
    </source>
</reference>
<accession>A0AAX6F5E9</accession>
<feature type="compositionally biased region" description="Polar residues" evidence="1">
    <location>
        <begin position="185"/>
        <end position="201"/>
    </location>
</feature>
<evidence type="ECO:0000313" key="3">
    <source>
        <dbReference type="Proteomes" id="UP001140949"/>
    </source>
</evidence>
<dbReference type="InterPro" id="IPR038823">
    <property type="entry name" value="MED2_plant"/>
</dbReference>
<protein>
    <submittedName>
        <fullName evidence="2">Mediator-associated protein 2</fullName>
    </submittedName>
</protein>
<keyword evidence="3" id="KW-1185">Reference proteome</keyword>
<comment type="caution">
    <text evidence="2">The sequence shown here is derived from an EMBL/GenBank/DDBJ whole genome shotgun (WGS) entry which is preliminary data.</text>
</comment>
<dbReference type="EMBL" id="JANAVB010031420">
    <property type="protein sequence ID" value="KAJ6811647.1"/>
    <property type="molecule type" value="Genomic_DNA"/>
</dbReference>
<gene>
    <name evidence="2" type="ORF">M6B38_151980</name>
</gene>
<sequence>MADAYEGYAPGEHFEENTDKALVDIDLTDSTELWLIQWPVKQLKPQDFQGKELSLKLYRDGKLGSFESSGKTYDLMSFAAQEPDATVFVPSSSSSESKIVGKISRRVCLVNYPEPGEFDKPNFSNANLSSQSRSWRSTTHRSTVLKGSLQGTSSAHSFGERSLETPQPSRKKKQEDRSSRPSERSLASRQDSHVTDTTFGSALSHGEKSKKKKKKVKLEE</sequence>
<name>A0AAX6F5E9_IRIPA</name>
<dbReference type="Proteomes" id="UP001140949">
    <property type="component" value="Unassembled WGS sequence"/>
</dbReference>
<dbReference type="AlphaFoldDB" id="A0AAX6F5E9"/>
<feature type="region of interest" description="Disordered" evidence="1">
    <location>
        <begin position="119"/>
        <end position="220"/>
    </location>
</feature>
<feature type="compositionally biased region" description="Basic and acidic residues" evidence="1">
    <location>
        <begin position="173"/>
        <end position="183"/>
    </location>
</feature>
<proteinExistence type="predicted"/>